<keyword evidence="3" id="KW-0479">Metal-binding</keyword>
<dbReference type="Gene3D" id="3.20.20.60">
    <property type="entry name" value="Phosphoenolpyruvate-binding domains"/>
    <property type="match status" value="1"/>
</dbReference>
<dbReference type="AlphaFoldDB" id="A0A0G9MYU8"/>
<keyword evidence="4" id="KW-0456">Lyase</keyword>
<evidence type="ECO:0000313" key="8">
    <source>
        <dbReference type="EMBL" id="KLE35957.1"/>
    </source>
</evidence>
<dbReference type="InterPro" id="IPR015813">
    <property type="entry name" value="Pyrv/PenolPyrv_kinase-like_dom"/>
</dbReference>
<comment type="catalytic activity">
    <reaction evidence="6">
        <text>D-glyceraldehyde + pyruvate = 2-dehydro-3-deoxy-L-galactonate</text>
        <dbReference type="Rhea" id="RHEA:80055"/>
        <dbReference type="ChEBI" id="CHEBI:15361"/>
        <dbReference type="ChEBI" id="CHEBI:17378"/>
        <dbReference type="ChEBI" id="CHEBI:75545"/>
    </reaction>
</comment>
<keyword evidence="5" id="KW-0670">Pyruvate</keyword>
<proteinExistence type="inferred from homology"/>
<evidence type="ECO:0000256" key="4">
    <source>
        <dbReference type="ARBA" id="ARBA00023239"/>
    </source>
</evidence>
<protein>
    <recommendedName>
        <fullName evidence="7">HpcH/HpaI aldolase/citrate lyase domain-containing protein</fullName>
    </recommendedName>
</protein>
<dbReference type="PANTHER" id="PTHR30502:SF0">
    <property type="entry name" value="PHOSPHOENOLPYRUVATE CARBOXYLASE FAMILY PROTEIN"/>
    <property type="match status" value="1"/>
</dbReference>
<evidence type="ECO:0000256" key="3">
    <source>
        <dbReference type="ARBA" id="ARBA00022723"/>
    </source>
</evidence>
<gene>
    <name evidence="8" type="ORF">AAW00_06295</name>
</gene>
<dbReference type="InterPro" id="IPR040442">
    <property type="entry name" value="Pyrv_kinase-like_dom_sf"/>
</dbReference>
<comment type="cofactor">
    <cofactor evidence="1">
        <name>a divalent metal cation</name>
        <dbReference type="ChEBI" id="CHEBI:60240"/>
    </cofactor>
</comment>
<evidence type="ECO:0000256" key="6">
    <source>
        <dbReference type="ARBA" id="ARBA00045074"/>
    </source>
</evidence>
<dbReference type="GO" id="GO:0005737">
    <property type="term" value="C:cytoplasm"/>
    <property type="evidence" value="ECO:0007669"/>
    <property type="project" value="UniProtKB-ARBA"/>
</dbReference>
<dbReference type="EMBL" id="LBHB01000001">
    <property type="protein sequence ID" value="KLE35957.1"/>
    <property type="molecule type" value="Genomic_DNA"/>
</dbReference>
<organism evidence="8 9">
    <name type="scientific">Aurantiacibacter luteus</name>
    <dbReference type="NCBI Taxonomy" id="1581420"/>
    <lineage>
        <taxon>Bacteria</taxon>
        <taxon>Pseudomonadati</taxon>
        <taxon>Pseudomonadota</taxon>
        <taxon>Alphaproteobacteria</taxon>
        <taxon>Sphingomonadales</taxon>
        <taxon>Erythrobacteraceae</taxon>
        <taxon>Aurantiacibacter</taxon>
    </lineage>
</organism>
<dbReference type="GO" id="GO:0016832">
    <property type="term" value="F:aldehyde-lyase activity"/>
    <property type="evidence" value="ECO:0007669"/>
    <property type="project" value="UniProtKB-ARBA"/>
</dbReference>
<dbReference type="InterPro" id="IPR005000">
    <property type="entry name" value="Aldolase/citrate-lyase_domain"/>
</dbReference>
<reference evidence="8 9" key="1">
    <citation type="submission" date="2015-04" db="EMBL/GenBank/DDBJ databases">
        <title>The draft genome sequence of Erythrobacter luteus KA37.</title>
        <authorList>
            <person name="Zhuang L."/>
            <person name="Liu Y."/>
            <person name="Shao Z."/>
        </authorList>
    </citation>
    <scope>NUCLEOTIDE SEQUENCE [LARGE SCALE GENOMIC DNA]</scope>
    <source>
        <strain evidence="8 9">KA37</strain>
    </source>
</reference>
<dbReference type="Proteomes" id="UP000053464">
    <property type="component" value="Unassembled WGS sequence"/>
</dbReference>
<dbReference type="OrthoDB" id="9802624at2"/>
<feature type="domain" description="HpcH/HpaI aldolase/citrate lyase" evidence="7">
    <location>
        <begin position="21"/>
        <end position="243"/>
    </location>
</feature>
<dbReference type="SUPFAM" id="SSF51621">
    <property type="entry name" value="Phosphoenolpyruvate/pyruvate domain"/>
    <property type="match status" value="1"/>
</dbReference>
<dbReference type="STRING" id="1581420.AAW00_06295"/>
<name>A0A0G9MYU8_9SPHN</name>
<evidence type="ECO:0000256" key="5">
    <source>
        <dbReference type="ARBA" id="ARBA00023317"/>
    </source>
</evidence>
<evidence type="ECO:0000256" key="2">
    <source>
        <dbReference type="ARBA" id="ARBA00005568"/>
    </source>
</evidence>
<dbReference type="RefSeq" id="WP_047003361.1">
    <property type="nucleotide sequence ID" value="NZ_LBHB01000001.1"/>
</dbReference>
<dbReference type="PATRIC" id="fig|1581420.6.peg.1274"/>
<keyword evidence="9" id="KW-1185">Reference proteome</keyword>
<evidence type="ECO:0000259" key="7">
    <source>
        <dbReference type="Pfam" id="PF03328"/>
    </source>
</evidence>
<comment type="similarity">
    <text evidence="2">Belongs to the HpcH/HpaI aldolase family.</text>
</comment>
<evidence type="ECO:0000313" key="9">
    <source>
        <dbReference type="Proteomes" id="UP000053464"/>
    </source>
</evidence>
<dbReference type="FunFam" id="3.20.20.60:FF:000004">
    <property type="entry name" value="5-keto-4-deoxy-D-glucarate aldolase"/>
    <property type="match status" value="1"/>
</dbReference>
<sequence length="259" mass="27746">MTFRPSRIAFKQALASERPLIGMWQALADPYTAEICAHCGFDWLLFDGEHSPNSLYSLLAQAQAVSAFPLEPIARVPARDPVAIKQYLDMGFHTILVPMVEDAAEAEELVRAMRYAPHGFRGVSSATARAAAFGRNVDYLHQANEMVTLIVQIESAKGLDNIETIAAVEGVDALFVGPADLSASLGYLGQPLHPEVGKAVAHAKSVIDAAGKPAGVFSVSPENARQRIAEGFKFVSVGTDIGFLMERASAVLEEVRGPA</sequence>
<dbReference type="InterPro" id="IPR050251">
    <property type="entry name" value="HpcH-HpaI_aldolase"/>
</dbReference>
<evidence type="ECO:0000256" key="1">
    <source>
        <dbReference type="ARBA" id="ARBA00001968"/>
    </source>
</evidence>
<dbReference type="PANTHER" id="PTHR30502">
    <property type="entry name" value="2-KETO-3-DEOXY-L-RHAMNONATE ALDOLASE"/>
    <property type="match status" value="1"/>
</dbReference>
<comment type="caution">
    <text evidence="8">The sequence shown here is derived from an EMBL/GenBank/DDBJ whole genome shotgun (WGS) entry which is preliminary data.</text>
</comment>
<dbReference type="Pfam" id="PF03328">
    <property type="entry name" value="HpcH_HpaI"/>
    <property type="match status" value="1"/>
</dbReference>
<dbReference type="GO" id="GO:0046872">
    <property type="term" value="F:metal ion binding"/>
    <property type="evidence" value="ECO:0007669"/>
    <property type="project" value="UniProtKB-KW"/>
</dbReference>
<accession>A0A0G9MYU8</accession>